<dbReference type="EMBL" id="LK391707">
    <property type="protein sequence ID" value="CDR94062.1"/>
    <property type="molecule type" value="Genomic_DNA"/>
</dbReference>
<dbReference type="AlphaFoldDB" id="A0A061D1Q1"/>
<feature type="compositionally biased region" description="Low complexity" evidence="1">
    <location>
        <begin position="69"/>
        <end position="86"/>
    </location>
</feature>
<proteinExistence type="predicted"/>
<dbReference type="VEuPathDB" id="PiroplasmaDB:BBBOND_0103760"/>
<sequence>MAVVAALLALQAVLHLISLEAFRVAPSGRAAAGGRYRTFFAERSNNGPVSDSSAVGVVGWHGRSPSLLRMSSSDSSESLDTSYSADNSEMDDSGVEADYNRHDAFGYSTPADLGSSMYLLLRVFESSRLREEGELHELLRRYLTSLVQEGFFNIRVYRESAGGTPPLFMVDFNSFKAYDFVRAQLLSRDPSASEILNTFYFHISRYNPPTDSYASRPRSYFRVPRYGRRSSSFSPRRMQRRLFFGSSRYEREMVPQYQLPPPRVTALYQPSPPPQMIPMHMPPMLHAPPSPYMG</sequence>
<dbReference type="RefSeq" id="XP_012766248.1">
    <property type="nucleotide sequence ID" value="XM_012910794.1"/>
</dbReference>
<keyword evidence="2" id="KW-0732">Signal</keyword>
<reference evidence="4" key="1">
    <citation type="journal article" date="2014" name="Nucleic Acids Res.">
        <title>The evolutionary dynamics of variant antigen genes in Babesia reveal a history of genomic innovation underlying host-parasite interaction.</title>
        <authorList>
            <person name="Jackson A.P."/>
            <person name="Otto T.D."/>
            <person name="Darby A."/>
            <person name="Ramaprasad A."/>
            <person name="Xia D."/>
            <person name="Echaide I.E."/>
            <person name="Farber M."/>
            <person name="Gahlot S."/>
            <person name="Gamble J."/>
            <person name="Gupta D."/>
            <person name="Gupta Y."/>
            <person name="Jackson L."/>
            <person name="Malandrin L."/>
            <person name="Malas T.B."/>
            <person name="Moussa E."/>
            <person name="Nair M."/>
            <person name="Reid A.J."/>
            <person name="Sanders M."/>
            <person name="Sharma J."/>
            <person name="Tracey A."/>
            <person name="Quail M.A."/>
            <person name="Weir W."/>
            <person name="Wastling J.M."/>
            <person name="Hall N."/>
            <person name="Willadsen P."/>
            <person name="Lingelbach K."/>
            <person name="Shiels B."/>
            <person name="Tait A."/>
            <person name="Berriman M."/>
            <person name="Allred D.R."/>
            <person name="Pain A."/>
        </authorList>
    </citation>
    <scope>NUCLEOTIDE SEQUENCE [LARGE SCALE GENOMIC DNA]</scope>
    <source>
        <strain evidence="4">Bond</strain>
    </source>
</reference>
<accession>A0A061D1Q1</accession>
<dbReference type="GeneID" id="24562603"/>
<dbReference type="OrthoDB" id="366476at2759"/>
<feature type="region of interest" description="Disordered" evidence="1">
    <location>
        <begin position="69"/>
        <end position="93"/>
    </location>
</feature>
<evidence type="ECO:0000313" key="4">
    <source>
        <dbReference type="Proteomes" id="UP000033188"/>
    </source>
</evidence>
<dbReference type="KEGG" id="bbig:BBBOND_0103760"/>
<evidence type="ECO:0000256" key="2">
    <source>
        <dbReference type="SAM" id="SignalP"/>
    </source>
</evidence>
<feature type="signal peptide" evidence="2">
    <location>
        <begin position="1"/>
        <end position="21"/>
    </location>
</feature>
<name>A0A061D1Q1_BABBI</name>
<organism evidence="3 4">
    <name type="scientific">Babesia bigemina</name>
    <dbReference type="NCBI Taxonomy" id="5866"/>
    <lineage>
        <taxon>Eukaryota</taxon>
        <taxon>Sar</taxon>
        <taxon>Alveolata</taxon>
        <taxon>Apicomplexa</taxon>
        <taxon>Aconoidasida</taxon>
        <taxon>Piroplasmida</taxon>
        <taxon>Babesiidae</taxon>
        <taxon>Babesia</taxon>
    </lineage>
</organism>
<dbReference type="Proteomes" id="UP000033188">
    <property type="component" value="Chromosome 1"/>
</dbReference>
<protein>
    <submittedName>
        <fullName evidence="3">Uncharacterized protein</fullName>
    </submittedName>
</protein>
<feature type="chain" id="PRO_5001599940" evidence="2">
    <location>
        <begin position="22"/>
        <end position="294"/>
    </location>
</feature>
<keyword evidence="4" id="KW-1185">Reference proteome</keyword>
<evidence type="ECO:0000313" key="3">
    <source>
        <dbReference type="EMBL" id="CDR94062.1"/>
    </source>
</evidence>
<gene>
    <name evidence="3" type="ORF">BBBOND_0103760</name>
</gene>
<evidence type="ECO:0000256" key="1">
    <source>
        <dbReference type="SAM" id="MobiDB-lite"/>
    </source>
</evidence>